<dbReference type="AlphaFoldDB" id="A0AA40BRI7"/>
<feature type="signal peptide" evidence="2">
    <location>
        <begin position="1"/>
        <end position="18"/>
    </location>
</feature>
<gene>
    <name evidence="3" type="ORF">B0T18DRAFT_492768</name>
</gene>
<feature type="chain" id="PRO_5041362914" description="Acid protease" evidence="2">
    <location>
        <begin position="19"/>
        <end position="395"/>
    </location>
</feature>
<dbReference type="SUPFAM" id="SSF50630">
    <property type="entry name" value="Acid proteases"/>
    <property type="match status" value="1"/>
</dbReference>
<feature type="region of interest" description="Disordered" evidence="1">
    <location>
        <begin position="368"/>
        <end position="395"/>
    </location>
</feature>
<accession>A0AA40BRI7</accession>
<keyword evidence="4" id="KW-1185">Reference proteome</keyword>
<feature type="compositionally biased region" description="Pro residues" evidence="1">
    <location>
        <begin position="373"/>
        <end position="383"/>
    </location>
</feature>
<sequence length="395" mass="43027">MIRFLLHFLLVTIGVVLADNCTVKPLVLEIRNVTFLPEGLGDNRGVAVKLGNQLLGLRLSTLLSNTRVRNPFDCADGRSIIECKGQAGGVYDPAEGTFEPAYTEKDWDVLTVDPHPNDGTFVTPGYDNATFVDAGIHLPRLPLQIWANTNRFNRSALGLGRSSSLLHRLLAANLIPTLPFSLDYGSRSESRPRDGQLILGGYNATRRTSAGAARFNLSAFSAPAPCPLQVLLSDVLLTDYVTGVSSSLFKDPGASVAACVDPLQNAFAFTPAMFTKWQDLTGWIPYDGSNYSQQTYPADREARMGTLTIKLAGAGGYESVVPHWELVSHERGNDTNGVYRVLNTSRVMAANYLVVDYPANEFWLSPMGDGTEPPSPTPRPNLSPPSFISDRHLNQ</sequence>
<protein>
    <recommendedName>
        <fullName evidence="5">Acid protease</fullName>
    </recommendedName>
</protein>
<reference evidence="3" key="1">
    <citation type="submission" date="2023-06" db="EMBL/GenBank/DDBJ databases">
        <title>Genome-scale phylogeny and comparative genomics of the fungal order Sordariales.</title>
        <authorList>
            <consortium name="Lawrence Berkeley National Laboratory"/>
            <person name="Hensen N."/>
            <person name="Bonometti L."/>
            <person name="Westerberg I."/>
            <person name="Brannstrom I.O."/>
            <person name="Guillou S."/>
            <person name="Cros-Aarteil S."/>
            <person name="Calhoun S."/>
            <person name="Haridas S."/>
            <person name="Kuo A."/>
            <person name="Mondo S."/>
            <person name="Pangilinan J."/>
            <person name="Riley R."/>
            <person name="LaButti K."/>
            <person name="Andreopoulos B."/>
            <person name="Lipzen A."/>
            <person name="Chen C."/>
            <person name="Yanf M."/>
            <person name="Daum C."/>
            <person name="Ng V."/>
            <person name="Clum A."/>
            <person name="Steindorff A."/>
            <person name="Ohm R."/>
            <person name="Martin F."/>
            <person name="Silar P."/>
            <person name="Natvig D."/>
            <person name="Lalanne C."/>
            <person name="Gautier V."/>
            <person name="Ament-velasquez S.L."/>
            <person name="Kruys A."/>
            <person name="Hutchinson M.I."/>
            <person name="Powell A.J."/>
            <person name="Barry K."/>
            <person name="Miller A.N."/>
            <person name="Grigoriev I.V."/>
            <person name="Debuchy R."/>
            <person name="Gladieux P."/>
            <person name="Thoren M.H."/>
            <person name="Johannesson H."/>
        </authorList>
    </citation>
    <scope>NUCLEOTIDE SEQUENCE</scope>
    <source>
        <strain evidence="3">SMH3187-1</strain>
    </source>
</reference>
<evidence type="ECO:0000256" key="2">
    <source>
        <dbReference type="SAM" id="SignalP"/>
    </source>
</evidence>
<evidence type="ECO:0000256" key="1">
    <source>
        <dbReference type="SAM" id="MobiDB-lite"/>
    </source>
</evidence>
<evidence type="ECO:0000313" key="4">
    <source>
        <dbReference type="Proteomes" id="UP001172155"/>
    </source>
</evidence>
<dbReference type="InterPro" id="IPR021109">
    <property type="entry name" value="Peptidase_aspartic_dom_sf"/>
</dbReference>
<comment type="caution">
    <text evidence="3">The sequence shown here is derived from an EMBL/GenBank/DDBJ whole genome shotgun (WGS) entry which is preliminary data.</text>
</comment>
<keyword evidence="2" id="KW-0732">Signal</keyword>
<name>A0AA40BRI7_9PEZI</name>
<evidence type="ECO:0000313" key="3">
    <source>
        <dbReference type="EMBL" id="KAK0738915.1"/>
    </source>
</evidence>
<dbReference type="EMBL" id="JAUKUD010000007">
    <property type="protein sequence ID" value="KAK0738915.1"/>
    <property type="molecule type" value="Genomic_DNA"/>
</dbReference>
<evidence type="ECO:0008006" key="5">
    <source>
        <dbReference type="Google" id="ProtNLM"/>
    </source>
</evidence>
<dbReference type="Gene3D" id="2.40.70.10">
    <property type="entry name" value="Acid Proteases"/>
    <property type="match status" value="1"/>
</dbReference>
<dbReference type="Proteomes" id="UP001172155">
    <property type="component" value="Unassembled WGS sequence"/>
</dbReference>
<organism evidence="3 4">
    <name type="scientific">Schizothecium vesticola</name>
    <dbReference type="NCBI Taxonomy" id="314040"/>
    <lineage>
        <taxon>Eukaryota</taxon>
        <taxon>Fungi</taxon>
        <taxon>Dikarya</taxon>
        <taxon>Ascomycota</taxon>
        <taxon>Pezizomycotina</taxon>
        <taxon>Sordariomycetes</taxon>
        <taxon>Sordariomycetidae</taxon>
        <taxon>Sordariales</taxon>
        <taxon>Schizotheciaceae</taxon>
        <taxon>Schizothecium</taxon>
    </lineage>
</organism>
<proteinExistence type="predicted"/>